<protein>
    <submittedName>
        <fullName evidence="2">Uncharacterized protein</fullName>
    </submittedName>
</protein>
<dbReference type="Proteomes" id="UP000248168">
    <property type="component" value="Unassembled WGS sequence"/>
</dbReference>
<reference evidence="3" key="1">
    <citation type="submission" date="2018-04" db="EMBL/GenBank/DDBJ databases">
        <authorList>
            <person name="Lucker S."/>
            <person name="Sakoula D."/>
        </authorList>
    </citation>
    <scope>NUCLEOTIDE SEQUENCE [LARGE SCALE GENOMIC DNA]</scope>
</reference>
<keyword evidence="3" id="KW-1185">Reference proteome</keyword>
<feature type="compositionally biased region" description="Polar residues" evidence="1">
    <location>
        <begin position="1"/>
        <end position="12"/>
    </location>
</feature>
<name>A0A330L4F8_9BACT</name>
<organism evidence="2 3">
    <name type="scientific">Nitrospira lenta</name>
    <dbReference type="NCBI Taxonomy" id="1436998"/>
    <lineage>
        <taxon>Bacteria</taxon>
        <taxon>Pseudomonadati</taxon>
        <taxon>Nitrospirota</taxon>
        <taxon>Nitrospiria</taxon>
        <taxon>Nitrospirales</taxon>
        <taxon>Nitrospiraceae</taxon>
        <taxon>Nitrospira</taxon>
    </lineage>
</organism>
<proteinExistence type="predicted"/>
<evidence type="ECO:0000313" key="3">
    <source>
        <dbReference type="Proteomes" id="UP000248168"/>
    </source>
</evidence>
<dbReference type="AlphaFoldDB" id="A0A330L4F8"/>
<accession>A0A330L4F8</accession>
<evidence type="ECO:0000256" key="1">
    <source>
        <dbReference type="SAM" id="MobiDB-lite"/>
    </source>
</evidence>
<sequence length="95" mass="10657">MGGPTATCQRRGQSGPRKLTSHLVRVQQPQSPMDPQLDFHSMGFEPSLCNALHDEADGTAHKYPLHYHPRDVAAPLIWSFERTSFDITKSLTRLS</sequence>
<evidence type="ECO:0000313" key="2">
    <source>
        <dbReference type="EMBL" id="SPP64643.1"/>
    </source>
</evidence>
<dbReference type="EMBL" id="OUNR01000012">
    <property type="protein sequence ID" value="SPP64643.1"/>
    <property type="molecule type" value="Genomic_DNA"/>
</dbReference>
<feature type="region of interest" description="Disordered" evidence="1">
    <location>
        <begin position="1"/>
        <end position="39"/>
    </location>
</feature>
<dbReference type="InParanoid" id="A0A330L4F8"/>
<gene>
    <name evidence="2" type="ORF">NITLEN_20283</name>
</gene>